<dbReference type="InParanoid" id="D2VH17"/>
<dbReference type="PANTHER" id="PTHR34818">
    <property type="entry name" value="PROTEIN BLI-3"/>
    <property type="match status" value="1"/>
</dbReference>
<dbReference type="AlphaFoldDB" id="D2VH17"/>
<feature type="domain" description="General stress protein FMN-binding split barrel" evidence="1">
    <location>
        <begin position="7"/>
        <end position="156"/>
    </location>
</feature>
<dbReference type="EMBL" id="GG738871">
    <property type="protein sequence ID" value="EFC43906.1"/>
    <property type="molecule type" value="Genomic_DNA"/>
</dbReference>
<proteinExistence type="predicted"/>
<dbReference type="InterPro" id="IPR038725">
    <property type="entry name" value="YdaG_split_barrel_FMN-bd"/>
</dbReference>
<dbReference type="Pfam" id="PF16242">
    <property type="entry name" value="Pyrid_ox_like"/>
    <property type="match status" value="1"/>
</dbReference>
<evidence type="ECO:0000259" key="1">
    <source>
        <dbReference type="Pfam" id="PF16242"/>
    </source>
</evidence>
<dbReference type="GeneID" id="8847758"/>
<gene>
    <name evidence="2" type="ORF">NAEGRDRAFT_68245</name>
</gene>
<accession>D2VH17</accession>
<sequence>MSEQQGIEKLRTLIKDIQFCMLSTCTKDNMGHNYIHSRPMNAIIREDDFKRQRLYFFSGKDSWKCKEINTDHQVNLSFSDPSNHTYVSLSCNCKSDETNKELMRELWNQYCEIYFPKGLNDPNLTLLVCDIHHAEYWDVKQGSMMALITSYIKAGLGIKEPIAEEHNRVTITDTSIAQ</sequence>
<dbReference type="VEuPathDB" id="AmoebaDB:NAEGRDRAFT_68245"/>
<protein>
    <submittedName>
        <fullName evidence="2">Predicted protein</fullName>
    </submittedName>
</protein>
<evidence type="ECO:0000313" key="2">
    <source>
        <dbReference type="EMBL" id="EFC43906.1"/>
    </source>
</evidence>
<dbReference type="PANTHER" id="PTHR34818:SF1">
    <property type="entry name" value="PROTEIN BLI-3"/>
    <property type="match status" value="1"/>
</dbReference>
<dbReference type="OrthoDB" id="434253at2759"/>
<dbReference type="RefSeq" id="XP_002676650.1">
    <property type="nucleotide sequence ID" value="XM_002676604.1"/>
</dbReference>
<dbReference type="Proteomes" id="UP000006671">
    <property type="component" value="Unassembled WGS sequence"/>
</dbReference>
<dbReference type="KEGG" id="ngr:NAEGRDRAFT_68245"/>
<dbReference type="InterPro" id="IPR052917">
    <property type="entry name" value="Stress-Dev_Protein"/>
</dbReference>
<evidence type="ECO:0000313" key="3">
    <source>
        <dbReference type="Proteomes" id="UP000006671"/>
    </source>
</evidence>
<dbReference type="OMA" id="NVNVAYV"/>
<name>D2VH17_NAEGR</name>
<keyword evidence="3" id="KW-1185">Reference proteome</keyword>
<reference evidence="2 3" key="1">
    <citation type="journal article" date="2010" name="Cell">
        <title>The genome of Naegleria gruberi illuminates early eukaryotic versatility.</title>
        <authorList>
            <person name="Fritz-Laylin L.K."/>
            <person name="Prochnik S.E."/>
            <person name="Ginger M.L."/>
            <person name="Dacks J.B."/>
            <person name="Carpenter M.L."/>
            <person name="Field M.C."/>
            <person name="Kuo A."/>
            <person name="Paredez A."/>
            <person name="Chapman J."/>
            <person name="Pham J."/>
            <person name="Shu S."/>
            <person name="Neupane R."/>
            <person name="Cipriano M."/>
            <person name="Mancuso J."/>
            <person name="Tu H."/>
            <person name="Salamov A."/>
            <person name="Lindquist E."/>
            <person name="Shapiro H."/>
            <person name="Lucas S."/>
            <person name="Grigoriev I.V."/>
            <person name="Cande W.Z."/>
            <person name="Fulton C."/>
            <person name="Rokhsar D.S."/>
            <person name="Dawson S.C."/>
        </authorList>
    </citation>
    <scope>NUCLEOTIDE SEQUENCE [LARGE SCALE GENOMIC DNA]</scope>
    <source>
        <strain evidence="2 3">NEG-M</strain>
    </source>
</reference>
<dbReference type="SUPFAM" id="SSF50475">
    <property type="entry name" value="FMN-binding split barrel"/>
    <property type="match status" value="1"/>
</dbReference>
<dbReference type="Gene3D" id="2.30.110.10">
    <property type="entry name" value="Electron Transport, Fmn-binding Protein, Chain A"/>
    <property type="match status" value="1"/>
</dbReference>
<organism evidence="3">
    <name type="scientific">Naegleria gruberi</name>
    <name type="common">Amoeba</name>
    <dbReference type="NCBI Taxonomy" id="5762"/>
    <lineage>
        <taxon>Eukaryota</taxon>
        <taxon>Discoba</taxon>
        <taxon>Heterolobosea</taxon>
        <taxon>Tetramitia</taxon>
        <taxon>Eutetramitia</taxon>
        <taxon>Vahlkampfiidae</taxon>
        <taxon>Naegleria</taxon>
    </lineage>
</organism>
<dbReference type="InterPro" id="IPR012349">
    <property type="entry name" value="Split_barrel_FMN-bd"/>
</dbReference>